<dbReference type="InterPro" id="IPR000073">
    <property type="entry name" value="AB_hydrolase_1"/>
</dbReference>
<feature type="domain" description="AB hydrolase-1" evidence="1">
    <location>
        <begin position="64"/>
        <end position="307"/>
    </location>
</feature>
<evidence type="ECO:0000313" key="3">
    <source>
        <dbReference type="Proteomes" id="UP000276982"/>
    </source>
</evidence>
<accession>A0A3P3Q1H1</accession>
<dbReference type="Proteomes" id="UP000276982">
    <property type="component" value="Unassembled WGS sequence"/>
</dbReference>
<dbReference type="RefSeq" id="WP_124952870.1">
    <property type="nucleotide sequence ID" value="NZ_RRCM01000002.1"/>
</dbReference>
<sequence>MKKYLKILTAMVISSSTLIGVSLINKITSMHAISKNLLGKEETKEFEWRFGNIKYRKKGHGTPILLVHSPDVASSSEEWFKIKDVLSESHTVYSIDLLGCGLSEKPFMTYTNHIFAQLICDFIKAIIGKRTTVISSGNSSAFVISACDNDSTLFEKIILISPEKLSKGQLIPGKRARTYKAILSMSVLGNLLYNIATFRWNIKYNVRSDFYRKDRFTKDMLDKCYEAAHRGLSPKSLYSSIVCFYTKKNIKFELSQIDNSIVIFEGRYNKDASTVIKEYMRVNPAIESVIIDDSNKYPHIENDKEFLNALSIYL</sequence>
<protein>
    <submittedName>
        <fullName evidence="2">Alpha/beta hydrolase</fullName>
    </submittedName>
</protein>
<gene>
    <name evidence="2" type="ORF">EHW90_11490</name>
</gene>
<reference evidence="2 3" key="1">
    <citation type="submission" date="2018-11" db="EMBL/GenBank/DDBJ databases">
        <title>Genome sequencing of Lachnoanaerobaculum orale DSM 24553T.</title>
        <authorList>
            <person name="Kook J.-K."/>
            <person name="Park S.-N."/>
            <person name="Lim Y.K."/>
        </authorList>
    </citation>
    <scope>NUCLEOTIDE SEQUENCE [LARGE SCALE GENOMIC DNA]</scope>
    <source>
        <strain evidence="2 3">DSM 24553</strain>
    </source>
</reference>
<evidence type="ECO:0000313" key="2">
    <source>
        <dbReference type="EMBL" id="RRJ14299.1"/>
    </source>
</evidence>
<dbReference type="Gene3D" id="3.40.50.1820">
    <property type="entry name" value="alpha/beta hydrolase"/>
    <property type="match status" value="1"/>
</dbReference>
<keyword evidence="2" id="KW-0378">Hydrolase</keyword>
<dbReference type="PANTHER" id="PTHR46438:SF2">
    <property type="entry name" value="ALPHA_BETA-HYDROLASES SUPERFAMILY PROTEIN"/>
    <property type="match status" value="1"/>
</dbReference>
<dbReference type="InterPro" id="IPR029058">
    <property type="entry name" value="AB_hydrolase_fold"/>
</dbReference>
<proteinExistence type="predicted"/>
<evidence type="ECO:0000259" key="1">
    <source>
        <dbReference type="Pfam" id="PF12697"/>
    </source>
</evidence>
<dbReference type="EMBL" id="RRCM01000002">
    <property type="protein sequence ID" value="RRJ14299.1"/>
    <property type="molecule type" value="Genomic_DNA"/>
</dbReference>
<dbReference type="GO" id="GO:0016787">
    <property type="term" value="F:hydrolase activity"/>
    <property type="evidence" value="ECO:0007669"/>
    <property type="project" value="UniProtKB-KW"/>
</dbReference>
<organism evidence="2 3">
    <name type="scientific">Lachnoanaerobaculum orale</name>
    <dbReference type="NCBI Taxonomy" id="979627"/>
    <lineage>
        <taxon>Bacteria</taxon>
        <taxon>Bacillati</taxon>
        <taxon>Bacillota</taxon>
        <taxon>Clostridia</taxon>
        <taxon>Lachnospirales</taxon>
        <taxon>Lachnospiraceae</taxon>
        <taxon>Lachnoanaerobaculum</taxon>
    </lineage>
</organism>
<dbReference type="PANTHER" id="PTHR46438">
    <property type="entry name" value="ALPHA/BETA-HYDROLASES SUPERFAMILY PROTEIN"/>
    <property type="match status" value="1"/>
</dbReference>
<keyword evidence="3" id="KW-1185">Reference proteome</keyword>
<comment type="caution">
    <text evidence="2">The sequence shown here is derived from an EMBL/GenBank/DDBJ whole genome shotgun (WGS) entry which is preliminary data.</text>
</comment>
<dbReference type="Pfam" id="PF12697">
    <property type="entry name" value="Abhydrolase_6"/>
    <property type="match status" value="1"/>
</dbReference>
<name>A0A3P3Q1H1_9FIRM</name>
<dbReference type="SUPFAM" id="SSF53474">
    <property type="entry name" value="alpha/beta-Hydrolases"/>
    <property type="match status" value="1"/>
</dbReference>
<dbReference type="AlphaFoldDB" id="A0A3P3Q1H1"/>